<dbReference type="PROSITE" id="PS51900">
    <property type="entry name" value="CB"/>
    <property type="match status" value="1"/>
</dbReference>
<dbReference type="GO" id="GO:0015074">
    <property type="term" value="P:DNA integration"/>
    <property type="evidence" value="ECO:0007669"/>
    <property type="project" value="UniProtKB-KW"/>
</dbReference>
<evidence type="ECO:0000256" key="4">
    <source>
        <dbReference type="ARBA" id="ARBA00023125"/>
    </source>
</evidence>
<dbReference type="InterPro" id="IPR013762">
    <property type="entry name" value="Integrase-like_cat_sf"/>
</dbReference>
<evidence type="ECO:0000313" key="9">
    <source>
        <dbReference type="EMBL" id="PDX76115.1"/>
    </source>
</evidence>
<dbReference type="PROSITE" id="PS51898">
    <property type="entry name" value="TYR_RECOMBINASE"/>
    <property type="match status" value="1"/>
</dbReference>
<dbReference type="Gene3D" id="1.10.150.130">
    <property type="match status" value="1"/>
</dbReference>
<evidence type="ECO:0000256" key="5">
    <source>
        <dbReference type="ARBA" id="ARBA00023172"/>
    </source>
</evidence>
<comment type="similarity">
    <text evidence="2">Belongs to the 'phage' integrase family.</text>
</comment>
<evidence type="ECO:0000256" key="3">
    <source>
        <dbReference type="ARBA" id="ARBA00022908"/>
    </source>
</evidence>
<evidence type="ECO:0000256" key="6">
    <source>
        <dbReference type="PROSITE-ProRule" id="PRU01248"/>
    </source>
</evidence>
<keyword evidence="4 6" id="KW-0238">DNA-binding</keyword>
<evidence type="ECO:0000259" key="7">
    <source>
        <dbReference type="PROSITE" id="PS51898"/>
    </source>
</evidence>
<dbReference type="RefSeq" id="WP_097785189.1">
    <property type="nucleotide sequence ID" value="NZ_NMTW01000026.1"/>
</dbReference>
<dbReference type="Pfam" id="PF00589">
    <property type="entry name" value="Phage_integrase"/>
    <property type="match status" value="1"/>
</dbReference>
<dbReference type="InterPro" id="IPR010998">
    <property type="entry name" value="Integrase_recombinase_N"/>
</dbReference>
<dbReference type="InterPro" id="IPR004107">
    <property type="entry name" value="Integrase_SAM-like_N"/>
</dbReference>
<dbReference type="EMBL" id="NMTW01000026">
    <property type="protein sequence ID" value="PDX76115.1"/>
    <property type="molecule type" value="Genomic_DNA"/>
</dbReference>
<dbReference type="InterPro" id="IPR002104">
    <property type="entry name" value="Integrase_catalytic"/>
</dbReference>
<dbReference type="Proteomes" id="UP000220157">
    <property type="component" value="Unassembled WGS sequence"/>
</dbReference>
<evidence type="ECO:0000259" key="8">
    <source>
        <dbReference type="PROSITE" id="PS51900"/>
    </source>
</evidence>
<evidence type="ECO:0000256" key="1">
    <source>
        <dbReference type="ARBA" id="ARBA00003283"/>
    </source>
</evidence>
<dbReference type="PANTHER" id="PTHR30349:SF41">
    <property type="entry name" value="INTEGRASE_RECOMBINASE PROTEIN MJ0367-RELATED"/>
    <property type="match status" value="1"/>
</dbReference>
<dbReference type="InterPro" id="IPR011010">
    <property type="entry name" value="DNA_brk_join_enz"/>
</dbReference>
<dbReference type="GO" id="GO:0006310">
    <property type="term" value="P:DNA recombination"/>
    <property type="evidence" value="ECO:0007669"/>
    <property type="project" value="UniProtKB-KW"/>
</dbReference>
<keyword evidence="5" id="KW-0233">DNA recombination</keyword>
<accession>A0A2A7AAF5</accession>
<dbReference type="Pfam" id="PF14659">
    <property type="entry name" value="Phage_int_SAM_3"/>
    <property type="match status" value="1"/>
</dbReference>
<organism evidence="9 10">
    <name type="scientific">Faecalibacterium prausnitzii</name>
    <dbReference type="NCBI Taxonomy" id="853"/>
    <lineage>
        <taxon>Bacteria</taxon>
        <taxon>Bacillati</taxon>
        <taxon>Bacillota</taxon>
        <taxon>Clostridia</taxon>
        <taxon>Eubacteriales</taxon>
        <taxon>Oscillospiraceae</taxon>
        <taxon>Faecalibacterium</taxon>
    </lineage>
</organism>
<name>A0A2A7AAF5_9FIRM</name>
<dbReference type="InterPro" id="IPR050090">
    <property type="entry name" value="Tyrosine_recombinase_XerCD"/>
</dbReference>
<dbReference type="PANTHER" id="PTHR30349">
    <property type="entry name" value="PHAGE INTEGRASE-RELATED"/>
    <property type="match status" value="1"/>
</dbReference>
<feature type="domain" description="Core-binding (CB)" evidence="8">
    <location>
        <begin position="73"/>
        <end position="155"/>
    </location>
</feature>
<evidence type="ECO:0000256" key="2">
    <source>
        <dbReference type="ARBA" id="ARBA00008857"/>
    </source>
</evidence>
<protein>
    <submittedName>
        <fullName evidence="9">Site-specific integrase</fullName>
    </submittedName>
</protein>
<proteinExistence type="inferred from homology"/>
<evidence type="ECO:0000313" key="10">
    <source>
        <dbReference type="Proteomes" id="UP000220157"/>
    </source>
</evidence>
<sequence>MAKIIKRTKKDGTCSYCIRVSNGYDRQGRQVLVNRTFTPPPGLTGKKLEKELQRQADAFEQEVHSGISLDASMKLDDLIERWFTEYADRQLKPKTATEYRKLVPRVSAALGHMKVNQIRPAHLMAFYANLSEGGVRQDSTYTATAALLKLLPKGQRARIREAAGVGEETMRGLCSGKPVSHKTAEKVADAAGLPLSKAFTEKVRAGGKLGGNTQLHYHRFLSSVFEKAVKWQLIDENPCRRTEAPKAAEIEVEALQEEDVAKLLEALQDAPAQYSVITQLALLTGARRGEICALRWSDIDLDAGVISINRTVQNIAGRGTVFTAPKTKRSRRCIKIGPECVQLLREYRQHQKAERFKVGSEWVRRVEIENGKTVDNDLLFTRWNGQPFDPNAVTSWFPGFLAAHDLPAVHFHSLRHTNASLLIAAHVPVTTVSGRLGHAKTSTTTDIYAGFIRSSDAAAADALTDVFSRIKEKTHA</sequence>
<keyword evidence="3" id="KW-0229">DNA integration</keyword>
<dbReference type="GO" id="GO:0003677">
    <property type="term" value="F:DNA binding"/>
    <property type="evidence" value="ECO:0007669"/>
    <property type="project" value="UniProtKB-UniRule"/>
</dbReference>
<reference evidence="9 10" key="1">
    <citation type="journal article" date="2017" name="Front. Microbiol.">
        <title>New Insights into the Diversity of the Genus Faecalibacterium.</title>
        <authorList>
            <person name="Benevides L."/>
            <person name="Burman S."/>
            <person name="Martin R."/>
            <person name="Robert V."/>
            <person name="Thomas M."/>
            <person name="Miquel S."/>
            <person name="Chain F."/>
            <person name="Sokol H."/>
            <person name="Bermudez-Humaran L.G."/>
            <person name="Morrison M."/>
            <person name="Langella P."/>
            <person name="Azevedo V.A."/>
            <person name="Chatel J.M."/>
            <person name="Soares S."/>
        </authorList>
    </citation>
    <scope>NUCLEOTIDE SEQUENCE [LARGE SCALE GENOMIC DNA]</scope>
    <source>
        <strain evidence="9 10">CNCM I 4573</strain>
    </source>
</reference>
<dbReference type="AlphaFoldDB" id="A0A2A7AAF5"/>
<comment type="function">
    <text evidence="1">Site-specific tyrosine recombinase, which acts by catalyzing the cutting and rejoining of the recombining DNA molecules.</text>
</comment>
<dbReference type="InterPro" id="IPR044068">
    <property type="entry name" value="CB"/>
</dbReference>
<dbReference type="CDD" id="cd01189">
    <property type="entry name" value="INT_ICEBs1_C_like"/>
    <property type="match status" value="1"/>
</dbReference>
<dbReference type="Gene3D" id="1.10.443.10">
    <property type="entry name" value="Intergrase catalytic core"/>
    <property type="match status" value="1"/>
</dbReference>
<dbReference type="SUPFAM" id="SSF56349">
    <property type="entry name" value="DNA breaking-rejoining enzymes"/>
    <property type="match status" value="1"/>
</dbReference>
<feature type="domain" description="Tyr recombinase" evidence="7">
    <location>
        <begin position="250"/>
        <end position="461"/>
    </location>
</feature>
<comment type="caution">
    <text evidence="9">The sequence shown here is derived from an EMBL/GenBank/DDBJ whole genome shotgun (WGS) entry which is preliminary data.</text>
</comment>
<gene>
    <name evidence="9" type="ORF">CGS56_05395</name>
</gene>